<dbReference type="SUPFAM" id="SSF82282">
    <property type="entry name" value="Homocysteine S-methyltransferase"/>
    <property type="match status" value="1"/>
</dbReference>
<dbReference type="PANTHER" id="PTHR11103:SF18">
    <property type="entry name" value="SLR1189 PROTEIN"/>
    <property type="match status" value="1"/>
</dbReference>
<dbReference type="PROSITE" id="PS50970">
    <property type="entry name" value="HCY"/>
    <property type="match status" value="1"/>
</dbReference>
<keyword evidence="3" id="KW-0862">Zinc</keyword>
<evidence type="ECO:0000313" key="5">
    <source>
        <dbReference type="EMBL" id="MBD3914813.1"/>
    </source>
</evidence>
<keyword evidence="1 3" id="KW-0489">Methyltransferase</keyword>
<dbReference type="PIRSF" id="PIRSF037505">
    <property type="entry name" value="Betaine_HMT"/>
    <property type="match status" value="1"/>
</dbReference>
<evidence type="ECO:0000256" key="3">
    <source>
        <dbReference type="PROSITE-ProRule" id="PRU00333"/>
    </source>
</evidence>
<dbReference type="InterPro" id="IPR017226">
    <property type="entry name" value="BHMT-like"/>
</dbReference>
<protein>
    <submittedName>
        <fullName evidence="5">Homocysteine S-methyltransferase family protein</fullName>
    </submittedName>
</protein>
<comment type="cofactor">
    <cofactor evidence="3">
        <name>Zn(2+)</name>
        <dbReference type="ChEBI" id="CHEBI:29105"/>
    </cofactor>
</comment>
<evidence type="ECO:0000256" key="1">
    <source>
        <dbReference type="ARBA" id="ARBA00022603"/>
    </source>
</evidence>
<comment type="caution">
    <text evidence="5">The sequence shown here is derived from an EMBL/GenBank/DDBJ whole genome shotgun (WGS) entry which is preliminary data.</text>
</comment>
<accession>A0ABR8MFT5</accession>
<feature type="binding site" evidence="3">
    <location>
        <position position="302"/>
    </location>
    <ligand>
        <name>Zn(2+)</name>
        <dbReference type="ChEBI" id="CHEBI:29105"/>
    </ligand>
</feature>
<sequence>MSDHPNPDLSLTERLDAGPVICAEGFLFELERRGYLTAGEFVPEVALEHPEALRALHTDFQHAGSDVVEAFTYNGHREKMRVIGKEELLEPLNRAALQVAREVADQRPGNFMAGNISNSNIWDPADTGRQGEVRAMFEEMVGWAVEEGADMIIGETFYYAGEALAALEIARSSGLPVVLTVAPMAFEEMADGVGIVETCQRLEQAGADVVGMNCFRGPETMLPWLRQIREAVSCHVAALPIPYRTTEAEPTFFNLTDDRARVDSPHGRTFPTALDPLSVNRYEMAAFAAEASGLGIGYLGVCCGASPMLVRQVAEAVGIETEASRYSERMENHFMYGTNERLPEHIVGLGGRA</sequence>
<organism evidence="5 6">
    <name type="scientific">Nocardioides hwasunensis</name>
    <dbReference type="NCBI Taxonomy" id="397258"/>
    <lineage>
        <taxon>Bacteria</taxon>
        <taxon>Bacillati</taxon>
        <taxon>Actinomycetota</taxon>
        <taxon>Actinomycetes</taxon>
        <taxon>Propionibacteriales</taxon>
        <taxon>Nocardioidaceae</taxon>
        <taxon>Nocardioides</taxon>
    </lineage>
</organism>
<feature type="binding site" evidence="3">
    <location>
        <position position="303"/>
    </location>
    <ligand>
        <name>Zn(2+)</name>
        <dbReference type="ChEBI" id="CHEBI:29105"/>
    </ligand>
</feature>
<dbReference type="Gene3D" id="3.20.20.330">
    <property type="entry name" value="Homocysteine-binding-like domain"/>
    <property type="match status" value="1"/>
</dbReference>
<dbReference type="EMBL" id="JACXYY010000003">
    <property type="protein sequence ID" value="MBD3914813.1"/>
    <property type="molecule type" value="Genomic_DNA"/>
</dbReference>
<keyword evidence="2 3" id="KW-0808">Transferase</keyword>
<dbReference type="Pfam" id="PF02574">
    <property type="entry name" value="S-methyl_trans"/>
    <property type="match status" value="1"/>
</dbReference>
<keyword evidence="6" id="KW-1185">Reference proteome</keyword>
<reference evidence="5 6" key="1">
    <citation type="submission" date="2020-09" db="EMBL/GenBank/DDBJ databases">
        <title>novel species in genus Nocardioides.</title>
        <authorList>
            <person name="Zhang G."/>
        </authorList>
    </citation>
    <scope>NUCLEOTIDE SEQUENCE [LARGE SCALE GENOMIC DNA]</scope>
    <source>
        <strain evidence="5 6">19197</strain>
    </source>
</reference>
<dbReference type="RefSeq" id="WP_191199110.1">
    <property type="nucleotide sequence ID" value="NZ_BAAAPA010000004.1"/>
</dbReference>
<dbReference type="InterPro" id="IPR003726">
    <property type="entry name" value="HCY_dom"/>
</dbReference>
<dbReference type="Proteomes" id="UP000649289">
    <property type="component" value="Unassembled WGS sequence"/>
</dbReference>
<evidence type="ECO:0000256" key="2">
    <source>
        <dbReference type="ARBA" id="ARBA00022679"/>
    </source>
</evidence>
<name>A0ABR8MFT5_9ACTN</name>
<feature type="binding site" evidence="3">
    <location>
        <position position="214"/>
    </location>
    <ligand>
        <name>Zn(2+)</name>
        <dbReference type="ChEBI" id="CHEBI:29105"/>
    </ligand>
</feature>
<dbReference type="InterPro" id="IPR036589">
    <property type="entry name" value="HCY_dom_sf"/>
</dbReference>
<evidence type="ECO:0000313" key="6">
    <source>
        <dbReference type="Proteomes" id="UP000649289"/>
    </source>
</evidence>
<gene>
    <name evidence="5" type="ORF">IEZ25_09325</name>
</gene>
<evidence type="ECO:0000259" key="4">
    <source>
        <dbReference type="PROSITE" id="PS50970"/>
    </source>
</evidence>
<keyword evidence="3" id="KW-0479">Metal-binding</keyword>
<feature type="domain" description="Hcy-binding" evidence="4">
    <location>
        <begin position="8"/>
        <end position="317"/>
    </location>
</feature>
<proteinExistence type="predicted"/>
<dbReference type="PANTHER" id="PTHR11103">
    <property type="entry name" value="SLR1189 PROTEIN"/>
    <property type="match status" value="1"/>
</dbReference>